<dbReference type="InterPro" id="IPR025394">
    <property type="entry name" value="DUF4127"/>
</dbReference>
<gene>
    <name evidence="1" type="ORF">B9T39_00560</name>
</gene>
<evidence type="ECO:0008006" key="3">
    <source>
        <dbReference type="Google" id="ProtNLM"/>
    </source>
</evidence>
<protein>
    <recommendedName>
        <fullName evidence="3">DUF4127 domain-containing protein</fullName>
    </recommendedName>
</protein>
<comment type="caution">
    <text evidence="1">The sequence shown here is derived from an EMBL/GenBank/DDBJ whole genome shotgun (WGS) entry which is preliminary data.</text>
</comment>
<dbReference type="AlphaFoldDB" id="A0A1Y2SWH5"/>
<reference evidence="1 2" key="1">
    <citation type="submission" date="2017-04" db="EMBL/GenBank/DDBJ databases">
        <title>Draft genome sequences of Alloscardovia macacae UMA81211 and UMA81212 isolated from the feces of a rhesus macaque (Macaca mulatta).</title>
        <authorList>
            <person name="Albert K."/>
            <person name="Sela D.A."/>
        </authorList>
    </citation>
    <scope>NUCLEOTIDE SEQUENCE [LARGE SCALE GENOMIC DNA]</scope>
    <source>
        <strain evidence="1 2">UMA81212</strain>
    </source>
</reference>
<evidence type="ECO:0000313" key="2">
    <source>
        <dbReference type="Proteomes" id="UP000243540"/>
    </source>
</evidence>
<dbReference type="EMBL" id="NEKC01000001">
    <property type="protein sequence ID" value="OTA30231.1"/>
    <property type="molecule type" value="Genomic_DNA"/>
</dbReference>
<dbReference type="RefSeq" id="WP_086105873.1">
    <property type="nucleotide sequence ID" value="NZ_NEKB01000001.1"/>
</dbReference>
<dbReference type="Proteomes" id="UP000243540">
    <property type="component" value="Unassembled WGS sequence"/>
</dbReference>
<name>A0A1Y2SWH5_9BIFI</name>
<dbReference type="Pfam" id="PF13552">
    <property type="entry name" value="DUF4127"/>
    <property type="match status" value="1"/>
</dbReference>
<dbReference type="OrthoDB" id="9789552at2"/>
<organism evidence="1 2">
    <name type="scientific">Alloscardovia macacae</name>
    <dbReference type="NCBI Taxonomy" id="1160091"/>
    <lineage>
        <taxon>Bacteria</taxon>
        <taxon>Bacillati</taxon>
        <taxon>Actinomycetota</taxon>
        <taxon>Actinomycetes</taxon>
        <taxon>Bifidobacteriales</taxon>
        <taxon>Bifidobacteriaceae</taxon>
        <taxon>Alloscardovia</taxon>
    </lineage>
</organism>
<dbReference type="STRING" id="1160091.B9T39_00560"/>
<evidence type="ECO:0000313" key="1">
    <source>
        <dbReference type="EMBL" id="OTA30231.1"/>
    </source>
</evidence>
<accession>A0A1Y2SWH5</accession>
<sequence length="499" mass="55926">MKVLLVPLDERPCNAKFPLLVAESSEDIELLEPPQELFGYKKSPADVQNLSEWVIANACEADAMVIALDSLVYGGLIPSRIHYDDIDTLEARLNVVKDVRRKNPRIKIYAFSTVMRAPTYNSSEEEPDYYAQYGADLFLRRTLMDKKDRGLLLEGDLDQLDSIVIPSTVIRDYETRREINLTLNQLVLKLVKSGDIDYVVFPQDDSSPFGYTAQAQRKLAQAIASSGVRSHVGIYPGSDEVGLTLLSHAVCALRNEKPSISVHYVSTLGPGIVPRYEDRPMYESLKAHIRAAGARIADSSEKADIELMINSPGKTMQEAQYSLVKRDLTYDTYRNLSEFVNTIVDYADQGRKIAVCDSAYSNGGDPQLIAMMDECGIISSISSYAGWNTNCNTLGNTLSQAILAQDTNANVQRNLAYRLIEDVFYQTFVRWQLDEEILDHGGSYTNVSSCLDWARSCGREKLQSMYDALSFAVGMPMSIDSVDFPWERLFEINIDIHHV</sequence>
<proteinExistence type="predicted"/>